<feature type="compositionally biased region" description="Polar residues" evidence="1">
    <location>
        <begin position="83"/>
        <end position="130"/>
    </location>
</feature>
<sequence length="402" mass="41011">MNTYEECMNACSSSNIASGIDVCFGFTFSNTGFCTQFSVVSTPIPGSGDSGVLVPSKGSPSSIAPEVNSTDIAGPVETPVNPLRSTTDIPGPGQTSVTSVKNSLTSTTNIAGPAETSATSVKDSLTSTKSVAGHAESTPSVPEPLPASTSDIPSPGETSATSSTSSTNIVGPIETTATSAIENLTSTTDVAGPAQTTVTSTTDIVGPSESIATSALENLTSTKEIPGPAETPLTSTTDITGLAQTPATSPVENLTSTSDVSGLAETTATSALESTNNLVGSIVGKFLSIKESILADVEAALADKFSFLGTDFLDKTKSIFVYNHGKTSFWTQAMYDAGLSGGVKKISCSIDSENILTCNSDGDRTTLFYCIDQDGLVSATAEELGYFDNNNCVSIKLKSVAV</sequence>
<evidence type="ECO:0000256" key="1">
    <source>
        <dbReference type="SAM" id="MobiDB-lite"/>
    </source>
</evidence>
<feature type="compositionally biased region" description="Polar residues" evidence="1">
    <location>
        <begin position="186"/>
        <end position="203"/>
    </location>
</feature>
<dbReference type="Proteomes" id="UP000033647">
    <property type="component" value="Unassembled WGS sequence"/>
</dbReference>
<proteinExistence type="predicted"/>
<organism evidence="2 3">
    <name type="scientific">Zymoseptoria brevis</name>
    <dbReference type="NCBI Taxonomy" id="1047168"/>
    <lineage>
        <taxon>Eukaryota</taxon>
        <taxon>Fungi</taxon>
        <taxon>Dikarya</taxon>
        <taxon>Ascomycota</taxon>
        <taxon>Pezizomycotina</taxon>
        <taxon>Dothideomycetes</taxon>
        <taxon>Dothideomycetidae</taxon>
        <taxon>Mycosphaerellales</taxon>
        <taxon>Mycosphaerellaceae</taxon>
        <taxon>Zymoseptoria</taxon>
    </lineage>
</organism>
<dbReference type="EMBL" id="LAFY01000269">
    <property type="protein sequence ID" value="KJY01881.1"/>
    <property type="molecule type" value="Genomic_DNA"/>
</dbReference>
<gene>
    <name evidence="2" type="ORF">TI39_contig277g00005</name>
</gene>
<reference evidence="2 3" key="1">
    <citation type="submission" date="2015-03" db="EMBL/GenBank/DDBJ databases">
        <title>RNA-seq based gene annotation and comparative genomics of four Zymoseptoria species reveal species-specific pathogenicity related genes and transposable element activity.</title>
        <authorList>
            <person name="Grandaubert J."/>
            <person name="Bhattacharyya A."/>
            <person name="Stukenbrock E.H."/>
        </authorList>
    </citation>
    <scope>NUCLEOTIDE SEQUENCE [LARGE SCALE GENOMIC DNA]</scope>
    <source>
        <strain evidence="2 3">Zb18110</strain>
    </source>
</reference>
<evidence type="ECO:0000313" key="2">
    <source>
        <dbReference type="EMBL" id="KJY01881.1"/>
    </source>
</evidence>
<feature type="compositionally biased region" description="Polar residues" evidence="1">
    <location>
        <begin position="58"/>
        <end position="71"/>
    </location>
</feature>
<dbReference type="AlphaFoldDB" id="A0A0F4H074"/>
<feature type="compositionally biased region" description="Polar residues" evidence="1">
    <location>
        <begin position="232"/>
        <end position="260"/>
    </location>
</feature>
<feature type="region of interest" description="Disordered" evidence="1">
    <location>
        <begin position="186"/>
        <end position="208"/>
    </location>
</feature>
<keyword evidence="3" id="KW-1185">Reference proteome</keyword>
<protein>
    <submittedName>
        <fullName evidence="2">Uncharacterized protein</fullName>
    </submittedName>
</protein>
<comment type="caution">
    <text evidence="2">The sequence shown here is derived from an EMBL/GenBank/DDBJ whole genome shotgun (WGS) entry which is preliminary data.</text>
</comment>
<feature type="compositionally biased region" description="Low complexity" evidence="1">
    <location>
        <begin position="158"/>
        <end position="167"/>
    </location>
</feature>
<accession>A0A0F4H074</accession>
<evidence type="ECO:0000313" key="3">
    <source>
        <dbReference type="Proteomes" id="UP000033647"/>
    </source>
</evidence>
<feature type="region of interest" description="Disordered" evidence="1">
    <location>
        <begin position="51"/>
        <end position="171"/>
    </location>
</feature>
<name>A0A0F4H074_9PEZI</name>
<feature type="region of interest" description="Disordered" evidence="1">
    <location>
        <begin position="220"/>
        <end position="260"/>
    </location>
</feature>